<evidence type="ECO:0000313" key="3">
    <source>
        <dbReference type="Proteomes" id="UP000000939"/>
    </source>
</evidence>
<evidence type="ECO:0000256" key="1">
    <source>
        <dbReference type="SAM" id="Phobius"/>
    </source>
</evidence>
<keyword evidence="1" id="KW-0472">Membrane</keyword>
<keyword evidence="2" id="KW-0687">Ribonucleoprotein</keyword>
<sequence length="52" mass="6115">MNSLIFIIMLIITILIYCIIKISSKFKNESMLSQVNKYKNNKNKILKVLKPK</sequence>
<dbReference type="HOGENOM" id="CLU_3076222_0_0_7"/>
<name>D5V600_ARCNC</name>
<gene>
    <name evidence="2" type="ordered locus">Arnit_1511</name>
</gene>
<organism evidence="2 3">
    <name type="scientific">Arcobacter nitrofigilis (strain ATCC 33309 / DSM 7299 / CCUG 15893 / LMG 7604 / NCTC 12251 / CI)</name>
    <name type="common">Campylobacter nitrofigilis</name>
    <dbReference type="NCBI Taxonomy" id="572480"/>
    <lineage>
        <taxon>Bacteria</taxon>
        <taxon>Pseudomonadati</taxon>
        <taxon>Campylobacterota</taxon>
        <taxon>Epsilonproteobacteria</taxon>
        <taxon>Campylobacterales</taxon>
        <taxon>Arcobacteraceae</taxon>
        <taxon>Arcobacter</taxon>
    </lineage>
</organism>
<protein>
    <submittedName>
        <fullName evidence="2">U5 small nuclear ribonucleoprotein-specific helicase</fullName>
    </submittedName>
</protein>
<keyword evidence="2" id="KW-0347">Helicase</keyword>
<feature type="transmembrane region" description="Helical" evidence="1">
    <location>
        <begin position="6"/>
        <end position="24"/>
    </location>
</feature>
<dbReference type="STRING" id="572480.Arnit_1511"/>
<keyword evidence="2" id="KW-0067">ATP-binding</keyword>
<reference evidence="2 3" key="1">
    <citation type="journal article" date="2010" name="Stand. Genomic Sci.">
        <title>Complete genome sequence of Arcobacter nitrofigilis type strain (CI).</title>
        <authorList>
            <person name="Pati A."/>
            <person name="Gronow S."/>
            <person name="Lapidus A."/>
            <person name="Copeland A."/>
            <person name="Glavina Del Rio T."/>
            <person name="Nolan M."/>
            <person name="Lucas S."/>
            <person name="Tice H."/>
            <person name="Cheng J.F."/>
            <person name="Han C."/>
            <person name="Chertkov O."/>
            <person name="Bruce D."/>
            <person name="Tapia R."/>
            <person name="Goodwin L."/>
            <person name="Pitluck S."/>
            <person name="Liolios K."/>
            <person name="Ivanova N."/>
            <person name="Mavromatis K."/>
            <person name="Chen A."/>
            <person name="Palaniappan K."/>
            <person name="Land M."/>
            <person name="Hauser L."/>
            <person name="Chang Y.J."/>
            <person name="Jeffries C.D."/>
            <person name="Detter J.C."/>
            <person name="Rohde M."/>
            <person name="Goker M."/>
            <person name="Bristow J."/>
            <person name="Eisen J.A."/>
            <person name="Markowitz V."/>
            <person name="Hugenholtz P."/>
            <person name="Klenk H.P."/>
            <person name="Kyrpides N.C."/>
        </authorList>
    </citation>
    <scope>NUCLEOTIDE SEQUENCE [LARGE SCALE GENOMIC DNA]</scope>
    <source>
        <strain evidence="3">ATCC 33309 / DSM 7299 / CCUG 15893 / LMG 7604 / NCTC 12251 / CI</strain>
    </source>
</reference>
<evidence type="ECO:0000313" key="2">
    <source>
        <dbReference type="EMBL" id="ADG93167.1"/>
    </source>
</evidence>
<proteinExistence type="predicted"/>
<accession>D5V600</accession>
<keyword evidence="1" id="KW-0812">Transmembrane</keyword>
<keyword evidence="2" id="KW-0378">Hydrolase</keyword>
<dbReference type="RefSeq" id="WP_013135312.1">
    <property type="nucleotide sequence ID" value="NC_014166.1"/>
</dbReference>
<dbReference type="GO" id="GO:0004386">
    <property type="term" value="F:helicase activity"/>
    <property type="evidence" value="ECO:0007669"/>
    <property type="project" value="UniProtKB-KW"/>
</dbReference>
<keyword evidence="3" id="KW-1185">Reference proteome</keyword>
<dbReference type="AlphaFoldDB" id="D5V600"/>
<keyword evidence="2" id="KW-0547">Nucleotide-binding</keyword>
<dbReference type="EMBL" id="CP001999">
    <property type="protein sequence ID" value="ADG93167.1"/>
    <property type="molecule type" value="Genomic_DNA"/>
</dbReference>
<keyword evidence="1" id="KW-1133">Transmembrane helix</keyword>
<dbReference type="GO" id="GO:1990904">
    <property type="term" value="C:ribonucleoprotein complex"/>
    <property type="evidence" value="ECO:0007669"/>
    <property type="project" value="UniProtKB-KW"/>
</dbReference>
<dbReference type="Proteomes" id="UP000000939">
    <property type="component" value="Chromosome"/>
</dbReference>
<dbReference type="KEGG" id="ant:Arnit_1511"/>